<evidence type="ECO:0000313" key="1">
    <source>
        <dbReference type="Proteomes" id="UP000887574"/>
    </source>
</evidence>
<dbReference type="WBParaSite" id="jg13579">
    <property type="protein sequence ID" value="jg13579"/>
    <property type="gene ID" value="jg13579"/>
</dbReference>
<organism evidence="1 2">
    <name type="scientific">Ditylenchus dipsaci</name>
    <dbReference type="NCBI Taxonomy" id="166011"/>
    <lineage>
        <taxon>Eukaryota</taxon>
        <taxon>Metazoa</taxon>
        <taxon>Ecdysozoa</taxon>
        <taxon>Nematoda</taxon>
        <taxon>Chromadorea</taxon>
        <taxon>Rhabditida</taxon>
        <taxon>Tylenchina</taxon>
        <taxon>Tylenchomorpha</taxon>
        <taxon>Sphaerularioidea</taxon>
        <taxon>Anguinidae</taxon>
        <taxon>Anguininae</taxon>
        <taxon>Ditylenchus</taxon>
    </lineage>
</organism>
<name>A0A915CXA5_9BILA</name>
<sequence>MGKAVTSLTLGGVRLFIQLSNTCSLVQHLQLFHSGATFLATDAELDHLDRRLLGSMDNAQFVTTTPACTKFWPKTMEIFGVGSTAGLWSNQDIRRIHVPTPQQLHLRMPSGNEV</sequence>
<keyword evidence="1" id="KW-1185">Reference proteome</keyword>
<evidence type="ECO:0000313" key="2">
    <source>
        <dbReference type="WBParaSite" id="jg13579"/>
    </source>
</evidence>
<dbReference type="AlphaFoldDB" id="A0A915CXA5"/>
<protein>
    <submittedName>
        <fullName evidence="2">Uncharacterized protein</fullName>
    </submittedName>
</protein>
<dbReference type="Proteomes" id="UP000887574">
    <property type="component" value="Unplaced"/>
</dbReference>
<accession>A0A915CXA5</accession>
<reference evidence="2" key="1">
    <citation type="submission" date="2022-11" db="UniProtKB">
        <authorList>
            <consortium name="WormBaseParasite"/>
        </authorList>
    </citation>
    <scope>IDENTIFICATION</scope>
</reference>
<proteinExistence type="predicted"/>